<protein>
    <recommendedName>
        <fullName evidence="4">Glycerophosphoryl diester phosphodiesterase membrane domain-containing protein</fullName>
    </recommendedName>
</protein>
<feature type="transmembrane region" description="Helical" evidence="1">
    <location>
        <begin position="38"/>
        <end position="59"/>
    </location>
</feature>
<reference evidence="2" key="1">
    <citation type="submission" date="2020-08" db="EMBL/GenBank/DDBJ databases">
        <title>Winogradskyella ouciana sp. nov., isolated from the hadal seawater of the Mariana Trench.</title>
        <authorList>
            <person name="He X."/>
        </authorList>
    </citation>
    <scope>NUCLEOTIDE SEQUENCE [LARGE SCALE GENOMIC DNA]</scope>
    <source>
        <strain evidence="2">KCTC 52348</strain>
    </source>
</reference>
<comment type="caution">
    <text evidence="2">The sequence shown here is derived from an EMBL/GenBank/DDBJ whole genome shotgun (WGS) entry which is preliminary data.</text>
</comment>
<evidence type="ECO:0000313" key="3">
    <source>
        <dbReference type="Proteomes" id="UP000533900"/>
    </source>
</evidence>
<keyword evidence="3" id="KW-1185">Reference proteome</keyword>
<accession>A0A842IVL7</accession>
<dbReference type="Proteomes" id="UP000533900">
    <property type="component" value="Unassembled WGS sequence"/>
</dbReference>
<evidence type="ECO:0000313" key="2">
    <source>
        <dbReference type="EMBL" id="MBC2845786.1"/>
    </source>
</evidence>
<feature type="transmembrane region" description="Helical" evidence="1">
    <location>
        <begin position="193"/>
        <end position="226"/>
    </location>
</feature>
<proteinExistence type="predicted"/>
<feature type="transmembrane region" description="Helical" evidence="1">
    <location>
        <begin position="155"/>
        <end position="172"/>
    </location>
</feature>
<feature type="transmembrane region" description="Helical" evidence="1">
    <location>
        <begin position="246"/>
        <end position="274"/>
    </location>
</feature>
<dbReference type="RefSeq" id="WP_185789499.1">
    <property type="nucleotide sequence ID" value="NZ_JACLCP010000003.1"/>
</dbReference>
<sequence>MNTNKPYIEFRKNSDFSGILTDTFGFIRNEFKPFTKSIFNIAGPAILVFMLSLAVYNYVAGDIFDFTNYEQPGFNGSSVMLTLIAAIVYLLSAIAAYIFTGASALYYIKSYVDNKGNTDFLEIKKNVYRSFWSFFGIGFLKGMTLLVAICLCFLPVFYAMVPMSIVFSIYVFEPRQSTTDAYSKSFNLVNVDFWTAFGTYIVLFIIFYIISFVFAIPSAIYTLIGTGIFSGEVDPANMNDFYQDPILILLNVLNTFFQFFLNIILVVGGAAIYFHLHEKANFTGTYERISEIGKTED</sequence>
<keyword evidence="1" id="KW-0812">Transmembrane</keyword>
<organism evidence="2 3">
    <name type="scientific">Winogradskyella flava</name>
    <dbReference type="NCBI Taxonomy" id="1884876"/>
    <lineage>
        <taxon>Bacteria</taxon>
        <taxon>Pseudomonadati</taxon>
        <taxon>Bacteroidota</taxon>
        <taxon>Flavobacteriia</taxon>
        <taxon>Flavobacteriales</taxon>
        <taxon>Flavobacteriaceae</taxon>
        <taxon>Winogradskyella</taxon>
    </lineage>
</organism>
<feature type="transmembrane region" description="Helical" evidence="1">
    <location>
        <begin position="129"/>
        <end position="149"/>
    </location>
</feature>
<dbReference type="EMBL" id="JACLCP010000003">
    <property type="protein sequence ID" value="MBC2845786.1"/>
    <property type="molecule type" value="Genomic_DNA"/>
</dbReference>
<keyword evidence="1" id="KW-0472">Membrane</keyword>
<evidence type="ECO:0000256" key="1">
    <source>
        <dbReference type="SAM" id="Phobius"/>
    </source>
</evidence>
<dbReference type="AlphaFoldDB" id="A0A842IVL7"/>
<keyword evidence="1" id="KW-1133">Transmembrane helix</keyword>
<feature type="transmembrane region" description="Helical" evidence="1">
    <location>
        <begin position="79"/>
        <end position="108"/>
    </location>
</feature>
<evidence type="ECO:0008006" key="4">
    <source>
        <dbReference type="Google" id="ProtNLM"/>
    </source>
</evidence>
<name>A0A842IVL7_9FLAO</name>
<gene>
    <name evidence="2" type="ORF">H7F21_11835</name>
</gene>